<dbReference type="RefSeq" id="WP_007550274.1">
    <property type="nucleotide sequence ID" value="NZ_AFPU01000001.1"/>
</dbReference>
<gene>
    <name evidence="2" type="ORF">MY1_0741</name>
</gene>
<dbReference type="EMBL" id="AFPU01000001">
    <property type="protein sequence ID" value="EGP93503.1"/>
    <property type="molecule type" value="Genomic_DNA"/>
</dbReference>
<dbReference type="Proteomes" id="UP000004440">
    <property type="component" value="Unassembled WGS sequence"/>
</dbReference>
<feature type="transmembrane region" description="Helical" evidence="1">
    <location>
        <begin position="68"/>
        <end position="92"/>
    </location>
</feature>
<sequence>MENKTPERYYNDLTQIVFVVKILFSPLFKKVLSFVTFSLIVIFIFGLVNIEYSALGISEPLFAITEQVIIIFDIIFWVIVGLLTLELLIAYLKIRNAKSFVKKYWLEIIMLVLMPVFVGFKILKVSLKIIKQVKIGKTVFKLFQKMKKD</sequence>
<evidence type="ECO:0000256" key="1">
    <source>
        <dbReference type="SAM" id="Phobius"/>
    </source>
</evidence>
<name>F9CW51_9ARCH</name>
<evidence type="ECO:0000313" key="2">
    <source>
        <dbReference type="EMBL" id="EGP93503.1"/>
    </source>
</evidence>
<keyword evidence="1" id="KW-1133">Transmembrane helix</keyword>
<proteinExistence type="predicted"/>
<protein>
    <submittedName>
        <fullName evidence="2">Uncharacterized protein</fullName>
    </submittedName>
</protein>
<feature type="transmembrane region" description="Helical" evidence="1">
    <location>
        <begin position="31"/>
        <end position="48"/>
    </location>
</feature>
<reference evidence="2 3" key="1">
    <citation type="journal article" date="2011" name="J. Bacteriol.">
        <title>Genome Sequence of an Ammonia-Oxidizing Soil Archaeon, "Candidatus Nitrosoarchaeum koreensis" MY1.</title>
        <authorList>
            <person name="Kim B.K."/>
            <person name="Jung M.Y."/>
            <person name="Yu D.S."/>
            <person name="Park S.J."/>
            <person name="Oh T.K."/>
            <person name="Rhee S.K."/>
            <person name="Kim J.F."/>
        </authorList>
    </citation>
    <scope>NUCLEOTIDE SEQUENCE [LARGE SCALE GENOMIC DNA]</scope>
    <source>
        <strain evidence="2 3">MY1</strain>
    </source>
</reference>
<keyword evidence="3" id="KW-1185">Reference proteome</keyword>
<organism evidence="2 3">
    <name type="scientific">Nitrosarchaeum koreense MY1</name>
    <dbReference type="NCBI Taxonomy" id="1001994"/>
    <lineage>
        <taxon>Archaea</taxon>
        <taxon>Nitrososphaerota</taxon>
        <taxon>Nitrososphaeria</taxon>
        <taxon>Nitrosopumilales</taxon>
        <taxon>Nitrosopumilaceae</taxon>
        <taxon>Nitrosarchaeum</taxon>
    </lineage>
</organism>
<comment type="caution">
    <text evidence="2">The sequence shown here is derived from an EMBL/GenBank/DDBJ whole genome shotgun (WGS) entry which is preliminary data.</text>
</comment>
<accession>F9CW51</accession>
<keyword evidence="1" id="KW-0472">Membrane</keyword>
<dbReference type="AlphaFoldDB" id="F9CW51"/>
<feature type="transmembrane region" description="Helical" evidence="1">
    <location>
        <begin position="104"/>
        <end position="123"/>
    </location>
</feature>
<evidence type="ECO:0000313" key="3">
    <source>
        <dbReference type="Proteomes" id="UP000004440"/>
    </source>
</evidence>
<keyword evidence="1" id="KW-0812">Transmembrane</keyword>